<protein>
    <submittedName>
        <fullName evidence="1">29268_t:CDS:1</fullName>
    </submittedName>
</protein>
<keyword evidence="2" id="KW-1185">Reference proteome</keyword>
<evidence type="ECO:0000313" key="2">
    <source>
        <dbReference type="Proteomes" id="UP000789920"/>
    </source>
</evidence>
<dbReference type="EMBL" id="CAJVQC010101937">
    <property type="protein sequence ID" value="CAG8831648.1"/>
    <property type="molecule type" value="Genomic_DNA"/>
</dbReference>
<proteinExistence type="predicted"/>
<accession>A0ACA9S8I9</accession>
<organism evidence="1 2">
    <name type="scientific">Racocetra persica</name>
    <dbReference type="NCBI Taxonomy" id="160502"/>
    <lineage>
        <taxon>Eukaryota</taxon>
        <taxon>Fungi</taxon>
        <taxon>Fungi incertae sedis</taxon>
        <taxon>Mucoromycota</taxon>
        <taxon>Glomeromycotina</taxon>
        <taxon>Glomeromycetes</taxon>
        <taxon>Diversisporales</taxon>
        <taxon>Gigasporaceae</taxon>
        <taxon>Racocetra</taxon>
    </lineage>
</organism>
<gene>
    <name evidence="1" type="ORF">RPERSI_LOCUS28213</name>
</gene>
<comment type="caution">
    <text evidence="1">The sequence shown here is derived from an EMBL/GenBank/DDBJ whole genome shotgun (WGS) entry which is preliminary data.</text>
</comment>
<name>A0ACA9S8I9_9GLOM</name>
<feature type="non-terminal residue" evidence="1">
    <location>
        <position position="1"/>
    </location>
</feature>
<evidence type="ECO:0000313" key="1">
    <source>
        <dbReference type="EMBL" id="CAG8831648.1"/>
    </source>
</evidence>
<sequence length="44" mass="5146">ISESPNKSENENVRITKYEKAIHETIEFVNNVIRKEQLTDTKKA</sequence>
<dbReference type="Proteomes" id="UP000789920">
    <property type="component" value="Unassembled WGS sequence"/>
</dbReference>
<feature type="non-terminal residue" evidence="1">
    <location>
        <position position="44"/>
    </location>
</feature>
<reference evidence="1" key="1">
    <citation type="submission" date="2021-06" db="EMBL/GenBank/DDBJ databases">
        <authorList>
            <person name="Kallberg Y."/>
            <person name="Tangrot J."/>
            <person name="Rosling A."/>
        </authorList>
    </citation>
    <scope>NUCLEOTIDE SEQUENCE</scope>
    <source>
        <strain evidence="1">MA461A</strain>
    </source>
</reference>